<evidence type="ECO:0000313" key="2">
    <source>
        <dbReference type="EMBL" id="EER06099.1"/>
    </source>
</evidence>
<feature type="compositionally biased region" description="Acidic residues" evidence="1">
    <location>
        <begin position="460"/>
        <end position="476"/>
    </location>
</feature>
<reference evidence="2 3" key="1">
    <citation type="submission" date="2008-07" db="EMBL/GenBank/DDBJ databases">
        <authorList>
            <person name="El-Sayed N."/>
            <person name="Caler E."/>
            <person name="Inman J."/>
            <person name="Amedeo P."/>
            <person name="Hass B."/>
            <person name="Wortman J."/>
        </authorList>
    </citation>
    <scope>NUCLEOTIDE SEQUENCE [LARGE SCALE GENOMIC DNA]</scope>
    <source>
        <strain evidence="3">ATCC 50983 / TXsc</strain>
    </source>
</reference>
<accession>C5LB05</accession>
<evidence type="ECO:0000256" key="1">
    <source>
        <dbReference type="SAM" id="MobiDB-lite"/>
    </source>
</evidence>
<sequence length="517" mass="57934">MDSAVTGSKKRKGGGGNTQLKYVYSGMGGQREFVSHCVELWNAYHLKKGKNKKKIPLSREVQKVLAKAGYEQKTKHFNDKGLVPRLRGKKLRVVWYQPEERILACNDDKGELLLVSDVVVQRGACKREEEVGLFSTRARELGEAWYEKISTCGFLKKRDVKFTMAYDQTSSDFPTCHDAIETISSFVHFEDDIVGGVGDLFDPESSLHKREGIFENPQHEPKRFKAHLSIGAKTKINPGFAARKATPKRNTQKEAKFDFNKGTIATALFPHRPDAVEIVPNTWKELSESSASKRTFTGMVKVVYGKKSTLQQEVKLEVEADVDSLNDLRRALGVPVVVEALPLAATSSLPLTSTMEINFKVTKKNALKVLRDEKNIKKYFVKTDIATPSRITSDGEIDTDVVLHEGKMRPRGPLVRGEGGQEERERRLPVEDIEQRRIDIVEDGLNGQQGDFNTAAAGGYDDDEEEEGIEMLDEDGGNGREDQEGEYYDDENLLQMFDDGSGTIDDDHGDLTFSFDD</sequence>
<dbReference type="InParanoid" id="C5LB05"/>
<dbReference type="Proteomes" id="UP000007800">
    <property type="component" value="Unassembled WGS sequence"/>
</dbReference>
<evidence type="ECO:0000313" key="3">
    <source>
        <dbReference type="Proteomes" id="UP000007800"/>
    </source>
</evidence>
<feature type="compositionally biased region" description="Acidic residues" evidence="1">
    <location>
        <begin position="483"/>
        <end position="492"/>
    </location>
</feature>
<dbReference type="RefSeq" id="XP_002774283.1">
    <property type="nucleotide sequence ID" value="XM_002774237.1"/>
</dbReference>
<gene>
    <name evidence="2" type="ORF">Pmar_PMAR021289</name>
</gene>
<name>C5LB05_PERM5</name>
<dbReference type="OrthoDB" id="448715at2759"/>
<dbReference type="AlphaFoldDB" id="C5LB05"/>
<feature type="region of interest" description="Disordered" evidence="1">
    <location>
        <begin position="444"/>
        <end position="517"/>
    </location>
</feature>
<protein>
    <submittedName>
        <fullName evidence="2">Uncharacterized protein</fullName>
    </submittedName>
</protein>
<proteinExistence type="predicted"/>
<dbReference type="GeneID" id="9064803"/>
<keyword evidence="3" id="KW-1185">Reference proteome</keyword>
<dbReference type="EMBL" id="GG680896">
    <property type="protein sequence ID" value="EER06099.1"/>
    <property type="molecule type" value="Genomic_DNA"/>
</dbReference>
<organism evidence="3">
    <name type="scientific">Perkinsus marinus (strain ATCC 50983 / TXsc)</name>
    <dbReference type="NCBI Taxonomy" id="423536"/>
    <lineage>
        <taxon>Eukaryota</taxon>
        <taxon>Sar</taxon>
        <taxon>Alveolata</taxon>
        <taxon>Perkinsozoa</taxon>
        <taxon>Perkinsea</taxon>
        <taxon>Perkinsida</taxon>
        <taxon>Perkinsidae</taxon>
        <taxon>Perkinsus</taxon>
    </lineage>
</organism>